<keyword evidence="4" id="KW-1185">Reference proteome</keyword>
<dbReference type="EMBL" id="JACXAD010000008">
    <property type="protein sequence ID" value="MBD2767993.1"/>
    <property type="molecule type" value="Genomic_DNA"/>
</dbReference>
<feature type="transmembrane region" description="Helical" evidence="1">
    <location>
        <begin position="182"/>
        <end position="202"/>
    </location>
</feature>
<comment type="caution">
    <text evidence="3">The sequence shown here is derived from an EMBL/GenBank/DDBJ whole genome shotgun (WGS) entry which is preliminary data.</text>
</comment>
<feature type="transmembrane region" description="Helical" evidence="1">
    <location>
        <begin position="152"/>
        <end position="170"/>
    </location>
</feature>
<feature type="transmembrane region" description="Helical" evidence="1">
    <location>
        <begin position="273"/>
        <end position="291"/>
    </location>
</feature>
<protein>
    <submittedName>
        <fullName evidence="3">Acyltransferase</fullName>
    </submittedName>
</protein>
<organism evidence="3 4">
    <name type="scientific">Hymenobacter montanus</name>
    <dbReference type="NCBI Taxonomy" id="2771359"/>
    <lineage>
        <taxon>Bacteria</taxon>
        <taxon>Pseudomonadati</taxon>
        <taxon>Bacteroidota</taxon>
        <taxon>Cytophagia</taxon>
        <taxon>Cytophagales</taxon>
        <taxon>Hymenobacteraceae</taxon>
        <taxon>Hymenobacter</taxon>
    </lineage>
</organism>
<accession>A0A927GJ05</accession>
<feature type="transmembrane region" description="Helical" evidence="1">
    <location>
        <begin position="311"/>
        <end position="332"/>
    </location>
</feature>
<name>A0A927GJ05_9BACT</name>
<dbReference type="InterPro" id="IPR050879">
    <property type="entry name" value="Acyltransferase_3"/>
</dbReference>
<gene>
    <name evidence="3" type="ORF">IC235_08820</name>
</gene>
<proteinExistence type="predicted"/>
<feature type="transmembrane region" description="Helical" evidence="1">
    <location>
        <begin position="241"/>
        <end position="261"/>
    </location>
</feature>
<dbReference type="Proteomes" id="UP000612233">
    <property type="component" value="Unassembled WGS sequence"/>
</dbReference>
<feature type="transmembrane region" description="Helical" evidence="1">
    <location>
        <begin position="214"/>
        <end position="235"/>
    </location>
</feature>
<dbReference type="GO" id="GO:0016020">
    <property type="term" value="C:membrane"/>
    <property type="evidence" value="ECO:0007669"/>
    <property type="project" value="TreeGrafter"/>
</dbReference>
<keyword evidence="1" id="KW-0472">Membrane</keyword>
<reference evidence="3" key="1">
    <citation type="submission" date="2020-09" db="EMBL/GenBank/DDBJ databases">
        <authorList>
            <person name="Kim M.K."/>
        </authorList>
    </citation>
    <scope>NUCLEOTIDE SEQUENCE</scope>
    <source>
        <strain evidence="3">BT664</strain>
    </source>
</reference>
<evidence type="ECO:0000259" key="2">
    <source>
        <dbReference type="Pfam" id="PF01757"/>
    </source>
</evidence>
<feature type="transmembrane region" description="Helical" evidence="1">
    <location>
        <begin position="69"/>
        <end position="86"/>
    </location>
</feature>
<evidence type="ECO:0000313" key="3">
    <source>
        <dbReference type="EMBL" id="MBD2767993.1"/>
    </source>
</evidence>
<feature type="transmembrane region" description="Helical" evidence="1">
    <location>
        <begin position="120"/>
        <end position="140"/>
    </location>
</feature>
<dbReference type="PANTHER" id="PTHR23028:SF53">
    <property type="entry name" value="ACYL_TRANSF_3 DOMAIN-CONTAINING PROTEIN"/>
    <property type="match status" value="1"/>
</dbReference>
<evidence type="ECO:0000256" key="1">
    <source>
        <dbReference type="SAM" id="Phobius"/>
    </source>
</evidence>
<dbReference type="Pfam" id="PF01757">
    <property type="entry name" value="Acyl_transf_3"/>
    <property type="match status" value="1"/>
</dbReference>
<dbReference type="GO" id="GO:0000271">
    <property type="term" value="P:polysaccharide biosynthetic process"/>
    <property type="evidence" value="ECO:0007669"/>
    <property type="project" value="TreeGrafter"/>
</dbReference>
<keyword evidence="1" id="KW-1133">Transmembrane helix</keyword>
<sequence length="354" mass="40852">MAALYVLAFHTALMPTPQLEVPAWSRPLLLYGGSGVTLFFVISAFTLCLTMDGRQNAPYSTRNFYVRRILRIVPLYYMWLAIRFALDWGLTFTAFRAYKVPLLLYAVFGYSFVPGHQEGLVWASWALGIEVIFYLLFPFVFRVVTTLQRAGLFLIGTCMLAGLHSLVVYQHPSWVAQGYKEYFSLFSHLPVFAVGMVTYFLYKKYRDRELAQSVPACILTASVLAFFAVPNLWSIWLPMDLYPMIQVYLIAVVYAALVWSLSFFPKFFLINRTSLFFGTISYSLYLNHPQLVYKLTPVYQTIYAWPVPHTLHYLTCLLVTLVPLVGLSYLTYRLVELPFMNLTRHFIRKPTLVP</sequence>
<evidence type="ECO:0000313" key="4">
    <source>
        <dbReference type="Proteomes" id="UP000612233"/>
    </source>
</evidence>
<feature type="domain" description="Acyltransferase 3" evidence="2">
    <location>
        <begin position="2"/>
        <end position="322"/>
    </location>
</feature>
<keyword evidence="3" id="KW-0012">Acyltransferase</keyword>
<feature type="transmembrane region" description="Helical" evidence="1">
    <location>
        <begin position="28"/>
        <end position="49"/>
    </location>
</feature>
<dbReference type="GO" id="GO:0016747">
    <property type="term" value="F:acyltransferase activity, transferring groups other than amino-acyl groups"/>
    <property type="evidence" value="ECO:0007669"/>
    <property type="project" value="InterPro"/>
</dbReference>
<dbReference type="PANTHER" id="PTHR23028">
    <property type="entry name" value="ACETYLTRANSFERASE"/>
    <property type="match status" value="1"/>
</dbReference>
<keyword evidence="1" id="KW-0812">Transmembrane</keyword>
<dbReference type="AlphaFoldDB" id="A0A927GJ05"/>
<keyword evidence="3" id="KW-0808">Transferase</keyword>
<dbReference type="InterPro" id="IPR002656">
    <property type="entry name" value="Acyl_transf_3_dom"/>
</dbReference>